<dbReference type="Proteomes" id="UP001330812">
    <property type="component" value="Chromosome"/>
</dbReference>
<dbReference type="RefSeq" id="WP_326837452.1">
    <property type="nucleotide sequence ID" value="NZ_CP142149.1"/>
</dbReference>
<organism evidence="2 3">
    <name type="scientific">Amycolatopsis rhabdoformis</name>
    <dbReference type="NCBI Taxonomy" id="1448059"/>
    <lineage>
        <taxon>Bacteria</taxon>
        <taxon>Bacillati</taxon>
        <taxon>Actinomycetota</taxon>
        <taxon>Actinomycetes</taxon>
        <taxon>Pseudonocardiales</taxon>
        <taxon>Pseudonocardiaceae</taxon>
        <taxon>Amycolatopsis</taxon>
    </lineage>
</organism>
<protein>
    <submittedName>
        <fullName evidence="2">Uncharacterized protein</fullName>
    </submittedName>
</protein>
<dbReference type="EMBL" id="CP142149">
    <property type="protein sequence ID" value="WSE34644.1"/>
    <property type="molecule type" value="Genomic_DNA"/>
</dbReference>
<proteinExistence type="predicted"/>
<name>A0ABZ1IKD5_9PSEU</name>
<sequence length="148" mass="15675">MAAVDDLVELVQRAAAAEKNAMAAKWQGEDDVRRLIGKTRTAAEEQRAELRSDVDPGQLSADWARSRQNQLDVSNAAGPAEDPAETVTHQDAAQAERDGVAAVAVARLALTEAAQAVLAARLARIRAGRTSRPRRPSTATFPSPAATP</sequence>
<accession>A0ABZ1IKD5</accession>
<feature type="region of interest" description="Disordered" evidence="1">
    <location>
        <begin position="125"/>
        <end position="148"/>
    </location>
</feature>
<gene>
    <name evidence="2" type="ORF">VSH64_21605</name>
</gene>
<evidence type="ECO:0000256" key="1">
    <source>
        <dbReference type="SAM" id="MobiDB-lite"/>
    </source>
</evidence>
<feature type="compositionally biased region" description="Basic and acidic residues" evidence="1">
    <location>
        <begin position="41"/>
        <end position="54"/>
    </location>
</feature>
<feature type="compositionally biased region" description="Basic residues" evidence="1">
    <location>
        <begin position="125"/>
        <end position="135"/>
    </location>
</feature>
<evidence type="ECO:0000313" key="2">
    <source>
        <dbReference type="EMBL" id="WSE34644.1"/>
    </source>
</evidence>
<feature type="region of interest" description="Disordered" evidence="1">
    <location>
        <begin position="41"/>
        <end position="93"/>
    </location>
</feature>
<evidence type="ECO:0000313" key="3">
    <source>
        <dbReference type="Proteomes" id="UP001330812"/>
    </source>
</evidence>
<feature type="compositionally biased region" description="Low complexity" evidence="1">
    <location>
        <begin position="136"/>
        <end position="148"/>
    </location>
</feature>
<reference evidence="2 3" key="1">
    <citation type="journal article" date="2015" name="Int. J. Syst. Evol. Microbiol.">
        <title>Amycolatopsis rhabdoformis sp. nov., an actinomycete isolated from a tropical forest soil.</title>
        <authorList>
            <person name="Souza W.R."/>
            <person name="Silva R.E."/>
            <person name="Goodfellow M."/>
            <person name="Busarakam K."/>
            <person name="Figueiro F.S."/>
            <person name="Ferreira D."/>
            <person name="Rodrigues-Filho E."/>
            <person name="Moraes L.A.B."/>
            <person name="Zucchi T.D."/>
        </authorList>
    </citation>
    <scope>NUCLEOTIDE SEQUENCE [LARGE SCALE GENOMIC DNA]</scope>
    <source>
        <strain evidence="2 3">NCIMB 14900</strain>
    </source>
</reference>
<keyword evidence="3" id="KW-1185">Reference proteome</keyword>